<evidence type="ECO:0000256" key="5">
    <source>
        <dbReference type="ARBA" id="ARBA00047899"/>
    </source>
</evidence>
<evidence type="ECO:0000256" key="9">
    <source>
        <dbReference type="SAM" id="SignalP"/>
    </source>
</evidence>
<dbReference type="Gene3D" id="2.90.10.10">
    <property type="entry name" value="Bulb-type lectin domain"/>
    <property type="match status" value="1"/>
</dbReference>
<dbReference type="EC" id="2.7.11.1" evidence="1"/>
<evidence type="ECO:0000256" key="1">
    <source>
        <dbReference type="ARBA" id="ARBA00012513"/>
    </source>
</evidence>
<reference evidence="13 14" key="1">
    <citation type="submission" date="2024-01" db="EMBL/GenBank/DDBJ databases">
        <authorList>
            <person name="Waweru B."/>
        </authorList>
    </citation>
    <scope>NUCLEOTIDE SEQUENCE [LARGE SCALE GENOMIC DNA]</scope>
</reference>
<evidence type="ECO:0000313" key="13">
    <source>
        <dbReference type="EMBL" id="CAK7350791.1"/>
    </source>
</evidence>
<dbReference type="InterPro" id="IPR000858">
    <property type="entry name" value="S_locus_glycoprot_dom"/>
</dbReference>
<keyword evidence="14" id="KW-1185">Reference proteome</keyword>
<dbReference type="PROSITE" id="PS50948">
    <property type="entry name" value="PAN"/>
    <property type="match status" value="1"/>
</dbReference>
<feature type="signal peptide" evidence="9">
    <location>
        <begin position="1"/>
        <end position="22"/>
    </location>
</feature>
<feature type="transmembrane region" description="Helical" evidence="8">
    <location>
        <begin position="437"/>
        <end position="458"/>
    </location>
</feature>
<dbReference type="CDD" id="cd00028">
    <property type="entry name" value="B_lectin"/>
    <property type="match status" value="1"/>
</dbReference>
<dbReference type="PANTHER" id="PTHR32444:SF130">
    <property type="entry name" value="RECEPTOR-LIKE SERINE_THREONINE-PROTEIN KINASE"/>
    <property type="match status" value="1"/>
</dbReference>
<dbReference type="InterPro" id="IPR000742">
    <property type="entry name" value="EGF"/>
</dbReference>
<evidence type="ECO:0000259" key="11">
    <source>
        <dbReference type="PROSITE" id="PS50927"/>
    </source>
</evidence>
<organism evidence="13 14">
    <name type="scientific">Dovyalis caffra</name>
    <dbReference type="NCBI Taxonomy" id="77055"/>
    <lineage>
        <taxon>Eukaryota</taxon>
        <taxon>Viridiplantae</taxon>
        <taxon>Streptophyta</taxon>
        <taxon>Embryophyta</taxon>
        <taxon>Tracheophyta</taxon>
        <taxon>Spermatophyta</taxon>
        <taxon>Magnoliopsida</taxon>
        <taxon>eudicotyledons</taxon>
        <taxon>Gunneridae</taxon>
        <taxon>Pentapetalae</taxon>
        <taxon>rosids</taxon>
        <taxon>fabids</taxon>
        <taxon>Malpighiales</taxon>
        <taxon>Salicaceae</taxon>
        <taxon>Flacourtieae</taxon>
        <taxon>Dovyalis</taxon>
    </lineage>
</organism>
<dbReference type="GO" id="GO:0048544">
    <property type="term" value="P:recognition of pollen"/>
    <property type="evidence" value="ECO:0007669"/>
    <property type="project" value="InterPro"/>
</dbReference>
<dbReference type="SMART" id="SM00108">
    <property type="entry name" value="B_lectin"/>
    <property type="match status" value="1"/>
</dbReference>
<dbReference type="PROSITE" id="PS50927">
    <property type="entry name" value="BULB_LECTIN"/>
    <property type="match status" value="1"/>
</dbReference>
<comment type="caution">
    <text evidence="13">The sequence shown here is derived from an EMBL/GenBank/DDBJ whole genome shotgun (WGS) entry which is preliminary data.</text>
</comment>
<dbReference type="AlphaFoldDB" id="A0AAV1SHV2"/>
<dbReference type="InterPro" id="IPR036426">
    <property type="entry name" value="Bulb-type_lectin_dom_sf"/>
</dbReference>
<keyword evidence="8" id="KW-0812">Transmembrane</keyword>
<feature type="domain" description="EGF-like" evidence="10">
    <location>
        <begin position="275"/>
        <end position="313"/>
    </location>
</feature>
<keyword evidence="2 9" id="KW-0732">Signal</keyword>
<dbReference type="SUPFAM" id="SSF51110">
    <property type="entry name" value="alpha-D-mannose-specific plant lectins"/>
    <property type="match status" value="1"/>
</dbReference>
<dbReference type="CDD" id="cd01098">
    <property type="entry name" value="PAN_AP_plant"/>
    <property type="match status" value="1"/>
</dbReference>
<evidence type="ECO:0000259" key="10">
    <source>
        <dbReference type="PROSITE" id="PS50026"/>
    </source>
</evidence>
<dbReference type="CDD" id="cd00054">
    <property type="entry name" value="EGF_CA"/>
    <property type="match status" value="1"/>
</dbReference>
<proteinExistence type="predicted"/>
<protein>
    <recommendedName>
        <fullName evidence="1">non-specific serine/threonine protein kinase</fullName>
        <ecNumber evidence="1">2.7.11.1</ecNumber>
    </recommendedName>
</protein>
<dbReference type="InterPro" id="IPR001480">
    <property type="entry name" value="Bulb-type_lectin_dom"/>
</dbReference>
<dbReference type="InterPro" id="IPR003609">
    <property type="entry name" value="Pan_app"/>
</dbReference>
<feature type="domain" description="Apple" evidence="12">
    <location>
        <begin position="335"/>
        <end position="418"/>
    </location>
</feature>
<dbReference type="PANTHER" id="PTHR32444">
    <property type="entry name" value="BULB-TYPE LECTIN DOMAIN-CONTAINING PROTEIN"/>
    <property type="match status" value="1"/>
</dbReference>
<keyword evidence="3" id="KW-1015">Disulfide bond</keyword>
<keyword evidence="8" id="KW-0472">Membrane</keyword>
<dbReference type="Pfam" id="PF08276">
    <property type="entry name" value="PAN_2"/>
    <property type="match status" value="1"/>
</dbReference>
<keyword evidence="7" id="KW-0245">EGF-like domain</keyword>
<evidence type="ECO:0000256" key="6">
    <source>
        <dbReference type="ARBA" id="ARBA00048679"/>
    </source>
</evidence>
<dbReference type="FunFam" id="2.90.10.10:FF:000005">
    <property type="entry name" value="G-type lectin S-receptor-like serine/threonine-protein kinase"/>
    <property type="match status" value="1"/>
</dbReference>
<feature type="chain" id="PRO_5043751845" description="non-specific serine/threonine protein kinase" evidence="9">
    <location>
        <begin position="23"/>
        <end position="489"/>
    </location>
</feature>
<dbReference type="PROSITE" id="PS50026">
    <property type="entry name" value="EGF_3"/>
    <property type="match status" value="1"/>
</dbReference>
<dbReference type="Pfam" id="PF00954">
    <property type="entry name" value="S_locus_glycop"/>
    <property type="match status" value="1"/>
</dbReference>
<comment type="catalytic activity">
    <reaction evidence="5">
        <text>L-threonyl-[protein] + ATP = O-phospho-L-threonyl-[protein] + ADP + H(+)</text>
        <dbReference type="Rhea" id="RHEA:46608"/>
        <dbReference type="Rhea" id="RHEA-COMP:11060"/>
        <dbReference type="Rhea" id="RHEA-COMP:11605"/>
        <dbReference type="ChEBI" id="CHEBI:15378"/>
        <dbReference type="ChEBI" id="CHEBI:30013"/>
        <dbReference type="ChEBI" id="CHEBI:30616"/>
        <dbReference type="ChEBI" id="CHEBI:61977"/>
        <dbReference type="ChEBI" id="CHEBI:456216"/>
        <dbReference type="EC" id="2.7.11.1"/>
    </reaction>
</comment>
<comment type="caution">
    <text evidence="7">Lacks conserved residue(s) required for the propagation of feature annotation.</text>
</comment>
<dbReference type="Pfam" id="PF01453">
    <property type="entry name" value="B_lectin"/>
    <property type="match status" value="1"/>
</dbReference>
<gene>
    <name evidence="13" type="ORF">DCAF_LOCUS23529</name>
</gene>
<accession>A0AAV1SHV2</accession>
<evidence type="ECO:0000256" key="3">
    <source>
        <dbReference type="ARBA" id="ARBA00023157"/>
    </source>
</evidence>
<keyword evidence="8" id="KW-1133">Transmembrane helix</keyword>
<evidence type="ECO:0000256" key="4">
    <source>
        <dbReference type="ARBA" id="ARBA00023180"/>
    </source>
</evidence>
<evidence type="ECO:0000256" key="7">
    <source>
        <dbReference type="PROSITE-ProRule" id="PRU00076"/>
    </source>
</evidence>
<evidence type="ECO:0000256" key="2">
    <source>
        <dbReference type="ARBA" id="ARBA00022729"/>
    </source>
</evidence>
<evidence type="ECO:0000256" key="8">
    <source>
        <dbReference type="SAM" id="Phobius"/>
    </source>
</evidence>
<name>A0AAV1SHV2_9ROSI</name>
<evidence type="ECO:0000313" key="14">
    <source>
        <dbReference type="Proteomes" id="UP001314170"/>
    </source>
</evidence>
<feature type="domain" description="Bulb-type lectin" evidence="11">
    <location>
        <begin position="23"/>
        <end position="147"/>
    </location>
</feature>
<dbReference type="SMART" id="SM00473">
    <property type="entry name" value="PAN_AP"/>
    <property type="match status" value="1"/>
</dbReference>
<comment type="catalytic activity">
    <reaction evidence="6">
        <text>L-seryl-[protein] + ATP = O-phospho-L-seryl-[protein] + ADP + H(+)</text>
        <dbReference type="Rhea" id="RHEA:17989"/>
        <dbReference type="Rhea" id="RHEA-COMP:9863"/>
        <dbReference type="Rhea" id="RHEA-COMP:11604"/>
        <dbReference type="ChEBI" id="CHEBI:15378"/>
        <dbReference type="ChEBI" id="CHEBI:29999"/>
        <dbReference type="ChEBI" id="CHEBI:30616"/>
        <dbReference type="ChEBI" id="CHEBI:83421"/>
        <dbReference type="ChEBI" id="CHEBI:456216"/>
        <dbReference type="EC" id="2.7.11.1"/>
    </reaction>
</comment>
<dbReference type="EMBL" id="CAWUPB010001184">
    <property type="protein sequence ID" value="CAK7350791.1"/>
    <property type="molecule type" value="Genomic_DNA"/>
</dbReference>
<dbReference type="Proteomes" id="UP001314170">
    <property type="component" value="Unassembled WGS sequence"/>
</dbReference>
<sequence>MNAERLVLHSFLLILQVIFCTSKDSINTNQFVKDGEFLISKGNNFALGFFSPGKSSNRYLGIWYYKIPDQTVVWVANRNNPIIGSSGVLSFDKYGNLVLYSDSNQNVSVWSANVSGEEADTSVAQLLDSGNLILVQESGNIVWQSFHYPTHYALPGMKIGLDLRTGLDRFLTSWRSADDPGVGDYSFKVNPSGSPQFFLYKGEKRVSRTSPWPWRPLRNIYNAKFVNDQDEIGITSVIPDDDSIMGRLLVDHSGFVKSVKWDESDGQWKEVWRAPRSQCDSYGWCGAYSTCEPTDINKFECSCLPGYEPKNPSDWLLRNGSAGCVRKRLESSSVCMHGEGFVKVEIVFLPDTSAAVWVDMSTSQANCERECKRNCSCSAYASIDIPDKGRGCLTWYGELRDAVRFKMSDRYELYVRVDTIELAENARKSNDFLGKEISAILIPSVASALLVVSIRAYFWLKKRGNKGKTEQALLSRVDKVIRKKLKSEI</sequence>
<keyword evidence="4" id="KW-0325">Glycoprotein</keyword>
<evidence type="ECO:0000259" key="12">
    <source>
        <dbReference type="PROSITE" id="PS50948"/>
    </source>
</evidence>
<dbReference type="GO" id="GO:0004674">
    <property type="term" value="F:protein serine/threonine kinase activity"/>
    <property type="evidence" value="ECO:0007669"/>
    <property type="project" value="UniProtKB-EC"/>
</dbReference>